<evidence type="ECO:0000313" key="3">
    <source>
        <dbReference type="Proteomes" id="UP000015101"/>
    </source>
</evidence>
<dbReference type="EMBL" id="AMQM01004757">
    <property type="status" value="NOT_ANNOTATED_CDS"/>
    <property type="molecule type" value="Genomic_DNA"/>
</dbReference>
<dbReference type="AlphaFoldDB" id="T1F7C0"/>
<dbReference type="HOGENOM" id="CLU_1898497_0_0_1"/>
<name>T1F7C0_HELRO</name>
<protein>
    <submittedName>
        <fullName evidence="1 2">Uncharacterized protein</fullName>
    </submittedName>
</protein>
<reference evidence="1 3" key="2">
    <citation type="journal article" date="2013" name="Nature">
        <title>Insights into bilaterian evolution from three spiralian genomes.</title>
        <authorList>
            <person name="Simakov O."/>
            <person name="Marletaz F."/>
            <person name="Cho S.J."/>
            <person name="Edsinger-Gonzales E."/>
            <person name="Havlak P."/>
            <person name="Hellsten U."/>
            <person name="Kuo D.H."/>
            <person name="Larsson T."/>
            <person name="Lv J."/>
            <person name="Arendt D."/>
            <person name="Savage R."/>
            <person name="Osoegawa K."/>
            <person name="de Jong P."/>
            <person name="Grimwood J."/>
            <person name="Chapman J.A."/>
            <person name="Shapiro H."/>
            <person name="Aerts A."/>
            <person name="Otillar R.P."/>
            <person name="Terry A.Y."/>
            <person name="Boore J.L."/>
            <person name="Grigoriev I.V."/>
            <person name="Lindberg D.R."/>
            <person name="Seaver E.C."/>
            <person name="Weisblat D.A."/>
            <person name="Putnam N.H."/>
            <person name="Rokhsar D.S."/>
        </authorList>
    </citation>
    <scope>NUCLEOTIDE SEQUENCE</scope>
</reference>
<dbReference type="OrthoDB" id="8062152at2759"/>
<accession>T1F7C0</accession>
<sequence>MHYYHKIFYEDYKELVELCLLVLAYPMQTDGKYHFRVPRAYHMVRWMTKVIYCLKNDAPVKDLQLLSRIEQYSEINKNVASAGTKKFKNHLWYLGTEMVWLSLFSNKVANAKEQLTMEAMTAVDSDCSVQGVKY</sequence>
<gene>
    <name evidence="2" type="primary">20204719</name>
    <name evidence="1" type="ORF">HELRODRAFT_173886</name>
</gene>
<keyword evidence="3" id="KW-1185">Reference proteome</keyword>
<evidence type="ECO:0000313" key="1">
    <source>
        <dbReference type="EMBL" id="ESO03026.1"/>
    </source>
</evidence>
<organism evidence="2 3">
    <name type="scientific">Helobdella robusta</name>
    <name type="common">Californian leech</name>
    <dbReference type="NCBI Taxonomy" id="6412"/>
    <lineage>
        <taxon>Eukaryota</taxon>
        <taxon>Metazoa</taxon>
        <taxon>Spiralia</taxon>
        <taxon>Lophotrochozoa</taxon>
        <taxon>Annelida</taxon>
        <taxon>Clitellata</taxon>
        <taxon>Hirudinea</taxon>
        <taxon>Rhynchobdellida</taxon>
        <taxon>Glossiphoniidae</taxon>
        <taxon>Helobdella</taxon>
    </lineage>
</organism>
<dbReference type="EMBL" id="KB096676">
    <property type="protein sequence ID" value="ESO03026.1"/>
    <property type="molecule type" value="Genomic_DNA"/>
</dbReference>
<evidence type="ECO:0000313" key="2">
    <source>
        <dbReference type="EnsemblMetazoa" id="HelroP173886"/>
    </source>
</evidence>
<dbReference type="GeneID" id="20204719"/>
<proteinExistence type="predicted"/>
<dbReference type="RefSeq" id="XP_009018719.1">
    <property type="nucleotide sequence ID" value="XM_009020471.1"/>
</dbReference>
<dbReference type="KEGG" id="hro:HELRODRAFT_173886"/>
<dbReference type="CTD" id="20204719"/>
<dbReference type="Proteomes" id="UP000015101">
    <property type="component" value="Unassembled WGS sequence"/>
</dbReference>
<dbReference type="InParanoid" id="T1F7C0"/>
<reference evidence="3" key="1">
    <citation type="submission" date="2012-12" db="EMBL/GenBank/DDBJ databases">
        <authorList>
            <person name="Hellsten U."/>
            <person name="Grimwood J."/>
            <person name="Chapman J.A."/>
            <person name="Shapiro H."/>
            <person name="Aerts A."/>
            <person name="Otillar R.P."/>
            <person name="Terry A.Y."/>
            <person name="Boore J.L."/>
            <person name="Simakov O."/>
            <person name="Marletaz F."/>
            <person name="Cho S.-J."/>
            <person name="Edsinger-Gonzales E."/>
            <person name="Havlak P."/>
            <person name="Kuo D.-H."/>
            <person name="Larsson T."/>
            <person name="Lv J."/>
            <person name="Arendt D."/>
            <person name="Savage R."/>
            <person name="Osoegawa K."/>
            <person name="de Jong P."/>
            <person name="Lindberg D.R."/>
            <person name="Seaver E.C."/>
            <person name="Weisblat D.A."/>
            <person name="Putnam N.H."/>
            <person name="Grigoriev I.V."/>
            <person name="Rokhsar D.S."/>
        </authorList>
    </citation>
    <scope>NUCLEOTIDE SEQUENCE</scope>
</reference>
<dbReference type="EnsemblMetazoa" id="HelroT173886">
    <property type="protein sequence ID" value="HelroP173886"/>
    <property type="gene ID" value="HelroG173886"/>
</dbReference>
<reference evidence="2" key="3">
    <citation type="submission" date="2015-06" db="UniProtKB">
        <authorList>
            <consortium name="EnsemblMetazoa"/>
        </authorList>
    </citation>
    <scope>IDENTIFICATION</scope>
</reference>